<feature type="compositionally biased region" description="Gly residues" evidence="1">
    <location>
        <begin position="866"/>
        <end position="887"/>
    </location>
</feature>
<feature type="compositionally biased region" description="Low complexity" evidence="1">
    <location>
        <begin position="209"/>
        <end position="229"/>
    </location>
</feature>
<dbReference type="PANTHER" id="PTHR36234">
    <property type="entry name" value="LYSYL ENDOPEPTIDASE"/>
    <property type="match status" value="1"/>
</dbReference>
<accession>A0ABP1FJ90</accession>
<dbReference type="EMBL" id="CAXHTA020000002">
    <property type="protein sequence ID" value="CAL5220028.1"/>
    <property type="molecule type" value="Genomic_DNA"/>
</dbReference>
<keyword evidence="2" id="KW-0732">Signal</keyword>
<evidence type="ECO:0000313" key="4">
    <source>
        <dbReference type="Proteomes" id="UP001497392"/>
    </source>
</evidence>
<dbReference type="SUPFAM" id="SSF50494">
    <property type="entry name" value="Trypsin-like serine proteases"/>
    <property type="match status" value="1"/>
</dbReference>
<keyword evidence="4" id="KW-1185">Reference proteome</keyword>
<feature type="signal peptide" evidence="2">
    <location>
        <begin position="1"/>
        <end position="23"/>
    </location>
</feature>
<organism evidence="3 4">
    <name type="scientific">Coccomyxa viridis</name>
    <dbReference type="NCBI Taxonomy" id="1274662"/>
    <lineage>
        <taxon>Eukaryota</taxon>
        <taxon>Viridiplantae</taxon>
        <taxon>Chlorophyta</taxon>
        <taxon>core chlorophytes</taxon>
        <taxon>Trebouxiophyceae</taxon>
        <taxon>Trebouxiophyceae incertae sedis</taxon>
        <taxon>Coccomyxaceae</taxon>
        <taxon>Coccomyxa</taxon>
    </lineage>
</organism>
<reference evidence="3 4" key="1">
    <citation type="submission" date="2024-06" db="EMBL/GenBank/DDBJ databases">
        <authorList>
            <person name="Kraege A."/>
            <person name="Thomma B."/>
        </authorList>
    </citation>
    <scope>NUCLEOTIDE SEQUENCE [LARGE SCALE GENOMIC DNA]</scope>
</reference>
<gene>
    <name evidence="3" type="primary">g1974</name>
    <name evidence="3" type="ORF">VP750_LOCUS1687</name>
</gene>
<dbReference type="Gene3D" id="2.40.10.10">
    <property type="entry name" value="Trypsin-like serine proteases"/>
    <property type="match status" value="2"/>
</dbReference>
<evidence type="ECO:0000256" key="2">
    <source>
        <dbReference type="SAM" id="SignalP"/>
    </source>
</evidence>
<dbReference type="InterPro" id="IPR043504">
    <property type="entry name" value="Peptidase_S1_PA_chymotrypsin"/>
</dbReference>
<feature type="compositionally biased region" description="Low complexity" evidence="1">
    <location>
        <begin position="834"/>
        <end position="848"/>
    </location>
</feature>
<dbReference type="InterPro" id="IPR009003">
    <property type="entry name" value="Peptidase_S1_PA"/>
</dbReference>
<comment type="caution">
    <text evidence="3">The sequence shown here is derived from an EMBL/GenBank/DDBJ whole genome shotgun (WGS) entry which is preliminary data.</text>
</comment>
<protein>
    <submittedName>
        <fullName evidence="3">G1974 protein</fullName>
    </submittedName>
</protein>
<feature type="region of interest" description="Disordered" evidence="1">
    <location>
        <begin position="184"/>
        <end position="229"/>
    </location>
</feature>
<dbReference type="PANTHER" id="PTHR36234:SF5">
    <property type="entry name" value="LYSYL ENDOPEPTIDASE"/>
    <property type="match status" value="1"/>
</dbReference>
<dbReference type="Proteomes" id="UP001497392">
    <property type="component" value="Unassembled WGS sequence"/>
</dbReference>
<feature type="region of interest" description="Disordered" evidence="1">
    <location>
        <begin position="910"/>
        <end position="956"/>
    </location>
</feature>
<evidence type="ECO:0000313" key="3">
    <source>
        <dbReference type="EMBL" id="CAL5220028.1"/>
    </source>
</evidence>
<sequence>MTVPRIRTWALLVFGLTFGSAAAVAQGLTLPLVDIYTYAEDKGALFGHHAKNVQHLATKEFVEQEIVPLGVWSQADNSTQRWQWELHSPGAKSHLLVFSEVHLPDSGVLELCPAHLALGRCERYTALTIPSSRRLVVPIIPGDRVRLQYIQQDPQQIPRLRLAAIMQGLQESLAQARLRLQSTRRRLQAATSAPMSAPGPGLGQGSPGPAGQPGAIAALGPTPPQQAQGTQFDIDSMQVTSDDVSQCTPSVECSSWHDEAAAVVAIYAIDMRLGAMGLCTGTVVNAPQGRKYLLTADHCFIDKQDISNFQWWILIFNYQMPCRSTATPGPIREVIQGTKLVFYDSKADVLLLDIPESIPDHFHAYKVGFDAAEDAPSRAVAIHQPHGNIKRISYANDSSDIKTQFSAPVFSEDIHPTQATHYQVQWTQGATEPGSSGAALIDADSRKVVGVLTGGTTTCSIFSGADYFGKLSVAWNNGLQNFLSDAPSLKASSSGLNSITQLDDGVVIVDSLGGSPVRTHGPAMNFFPTVFVLGPTDATRIAFYLTDPPRANETITAQMSLVGDLPGNSFNPVKNVTLSTMMFNFTTENCCTKAQPLIVSTHMGNSVPGDLVRLQVVFWLTSNTNSSYLHVSTVKGVVQSSYQPWTTLQPVACLTAPCNFRHPILAGAPPTYPLPTRAVFRYAPSRDTAVGQDICLQAGVLELSTVSVYINGTFTWTLSESYDQPDCVHIPALDVPAGIAMNTVVSDSDDYDAVLPLSVVKSINIYEGTKIVYSSARGNAAAALVAAATQEGLAPVASVALPPAGSSGAAAAAQPALSAPAVSMAAAPSMVPVQAGSAGGSSNSDAAGTGIGVGGPADSSQSASGLGSGQGTGGAGQSGQQGQGGQSGMDTAAGGFVAGTGIGAASPNGVVSASSLQAPPPARKEVGQAPLQGWPRAASAHEPSPGEDLSNRVINDTTPYVVLLPTPPLKG</sequence>
<feature type="region of interest" description="Disordered" evidence="1">
    <location>
        <begin position="834"/>
        <end position="892"/>
    </location>
</feature>
<proteinExistence type="predicted"/>
<feature type="chain" id="PRO_5046460634" evidence="2">
    <location>
        <begin position="24"/>
        <end position="971"/>
    </location>
</feature>
<name>A0ABP1FJ90_9CHLO</name>
<dbReference type="Pfam" id="PF13365">
    <property type="entry name" value="Trypsin_2"/>
    <property type="match status" value="1"/>
</dbReference>
<evidence type="ECO:0000256" key="1">
    <source>
        <dbReference type="SAM" id="MobiDB-lite"/>
    </source>
</evidence>